<dbReference type="AlphaFoldDB" id="A0ABD2VXI2"/>
<name>A0ABD2VXI2_9HYME</name>
<organism evidence="1 2">
    <name type="scientific">Trichogramma kaykai</name>
    <dbReference type="NCBI Taxonomy" id="54128"/>
    <lineage>
        <taxon>Eukaryota</taxon>
        <taxon>Metazoa</taxon>
        <taxon>Ecdysozoa</taxon>
        <taxon>Arthropoda</taxon>
        <taxon>Hexapoda</taxon>
        <taxon>Insecta</taxon>
        <taxon>Pterygota</taxon>
        <taxon>Neoptera</taxon>
        <taxon>Endopterygota</taxon>
        <taxon>Hymenoptera</taxon>
        <taxon>Apocrita</taxon>
        <taxon>Proctotrupomorpha</taxon>
        <taxon>Chalcidoidea</taxon>
        <taxon>Trichogrammatidae</taxon>
        <taxon>Trichogramma</taxon>
    </lineage>
</organism>
<accession>A0ABD2VXI2</accession>
<evidence type="ECO:0008006" key="3">
    <source>
        <dbReference type="Google" id="ProtNLM"/>
    </source>
</evidence>
<protein>
    <recommendedName>
        <fullName evidence="3">HAUS augmin-like complex subunit 6 N-terminal domain-containing protein</fullName>
    </recommendedName>
</protein>
<dbReference type="Proteomes" id="UP001627154">
    <property type="component" value="Unassembled WGS sequence"/>
</dbReference>
<evidence type="ECO:0000313" key="1">
    <source>
        <dbReference type="EMBL" id="KAL3385430.1"/>
    </source>
</evidence>
<proteinExistence type="predicted"/>
<reference evidence="1 2" key="1">
    <citation type="journal article" date="2024" name="bioRxiv">
        <title>A reference genome for Trichogramma kaykai: A tiny desert-dwelling parasitoid wasp with competing sex-ratio distorters.</title>
        <authorList>
            <person name="Culotta J."/>
            <person name="Lindsey A.R."/>
        </authorList>
    </citation>
    <scope>NUCLEOTIDE SEQUENCE [LARGE SCALE GENOMIC DNA]</scope>
    <source>
        <strain evidence="1 2">KSX58</strain>
    </source>
</reference>
<dbReference type="EMBL" id="JBJJXI010000157">
    <property type="protein sequence ID" value="KAL3385430.1"/>
    <property type="molecule type" value="Genomic_DNA"/>
</dbReference>
<evidence type="ECO:0000313" key="2">
    <source>
        <dbReference type="Proteomes" id="UP001627154"/>
    </source>
</evidence>
<comment type="caution">
    <text evidence="1">The sequence shown here is derived from an EMBL/GenBank/DDBJ whole genome shotgun (WGS) entry which is preliminary data.</text>
</comment>
<keyword evidence="2" id="KW-1185">Reference proteome</keyword>
<gene>
    <name evidence="1" type="ORF">TKK_018997</name>
</gene>
<sequence>MSLHTTLRAEGSFMANKDSIIRNLYDVLEKLRYPEIAQIQYKEFENTILTGSKRLDLLHWILIESPGFNASSFNKLKEDSLADKIIKCYGQIGLCNDENVLLGKCPIEKQVQFLSLLVLLVKSVHLSNSDLSKNDHLDIEKIDRKDDESIQLDKPTVTDFSPHESPNVKEKTDITEITIDETMELANLKHLCALAKDSMKVLTESKVNEDDSMMENFSNSFQKIISLPEQLEHSNDYSKHYPDFCNDLKNIYTEFTMINKIQMNETSIKTRYIPDYDNKVPRPLAAAIKNSLVLIEQACNVFNEI</sequence>